<dbReference type="EMBL" id="OU900098">
    <property type="protein sequence ID" value="CAG9862454.1"/>
    <property type="molecule type" value="Genomic_DNA"/>
</dbReference>
<evidence type="ECO:0000256" key="2">
    <source>
        <dbReference type="ARBA" id="ARBA00008685"/>
    </source>
</evidence>
<dbReference type="PANTHER" id="PTHR42643:SF33">
    <property type="entry name" value="GLUTAMATE RECEPTOR 2-LIKE PROTEIN"/>
    <property type="match status" value="1"/>
</dbReference>
<keyword evidence="14" id="KW-1185">Reference proteome</keyword>
<evidence type="ECO:0000256" key="4">
    <source>
        <dbReference type="ARBA" id="ARBA00022692"/>
    </source>
</evidence>
<dbReference type="Gene3D" id="3.40.190.10">
    <property type="entry name" value="Periplasmic binding protein-like II"/>
    <property type="match status" value="1"/>
</dbReference>
<evidence type="ECO:0000313" key="13">
    <source>
        <dbReference type="EMBL" id="CAG9862454.1"/>
    </source>
</evidence>
<keyword evidence="6 9" id="KW-0472">Membrane</keyword>
<keyword evidence="5 9" id="KW-1133">Transmembrane helix</keyword>
<feature type="transmembrane region" description="Helical" evidence="9">
    <location>
        <begin position="398"/>
        <end position="419"/>
    </location>
</feature>
<dbReference type="InterPro" id="IPR052192">
    <property type="entry name" value="Insect_Ionotropic_Sensory_Rcpt"/>
</dbReference>
<comment type="subcellular location">
    <subcellularLocation>
        <location evidence="1">Cell membrane</location>
        <topology evidence="1">Multi-pass membrane protein</topology>
    </subcellularLocation>
</comment>
<reference evidence="13" key="1">
    <citation type="submission" date="2022-01" db="EMBL/GenBank/DDBJ databases">
        <authorList>
            <person name="King R."/>
        </authorList>
    </citation>
    <scope>NUCLEOTIDE SEQUENCE</scope>
</reference>
<evidence type="ECO:0000256" key="1">
    <source>
        <dbReference type="ARBA" id="ARBA00004651"/>
    </source>
</evidence>
<dbReference type="Gene3D" id="1.10.287.70">
    <property type="match status" value="1"/>
</dbReference>
<dbReference type="GO" id="GO:0050906">
    <property type="term" value="P:detection of stimulus involved in sensory perception"/>
    <property type="evidence" value="ECO:0007669"/>
    <property type="project" value="UniProtKB-ARBA"/>
</dbReference>
<feature type="domain" description="Ionotropic receptor 75a N-terminal" evidence="12">
    <location>
        <begin position="68"/>
        <end position="196"/>
    </location>
</feature>
<feature type="transmembrane region" description="Helical" evidence="9">
    <location>
        <begin position="320"/>
        <end position="342"/>
    </location>
</feature>
<gene>
    <name evidence="13" type="ORF">PHYEVI_LOCUS8768</name>
</gene>
<dbReference type="Proteomes" id="UP001153712">
    <property type="component" value="Chromosome 5"/>
</dbReference>
<evidence type="ECO:0000256" key="7">
    <source>
        <dbReference type="ARBA" id="ARBA00023170"/>
    </source>
</evidence>
<evidence type="ECO:0000313" key="14">
    <source>
        <dbReference type="Proteomes" id="UP001153712"/>
    </source>
</evidence>
<dbReference type="GO" id="GO:0015276">
    <property type="term" value="F:ligand-gated monoatomic ion channel activity"/>
    <property type="evidence" value="ECO:0007669"/>
    <property type="project" value="InterPro"/>
</dbReference>
<dbReference type="PANTHER" id="PTHR42643">
    <property type="entry name" value="IONOTROPIC RECEPTOR 20A-RELATED"/>
    <property type="match status" value="1"/>
</dbReference>
<dbReference type="AlphaFoldDB" id="A0A9N9TTW4"/>
<keyword evidence="10" id="KW-0732">Signal</keyword>
<dbReference type="InterPro" id="IPR001320">
    <property type="entry name" value="Iontro_rcpt_C"/>
</dbReference>
<comment type="similarity">
    <text evidence="2">Belongs to the glutamate-gated ion channel (TC 1.A.10.1) family.</text>
</comment>
<protein>
    <submittedName>
        <fullName evidence="13">Uncharacterized protein</fullName>
    </submittedName>
</protein>
<evidence type="ECO:0000256" key="6">
    <source>
        <dbReference type="ARBA" id="ARBA00023136"/>
    </source>
</evidence>
<keyword evidence="4 9" id="KW-0812">Transmembrane</keyword>
<keyword evidence="8" id="KW-0325">Glycoprotein</keyword>
<sequence>MRPVLLLLTLFRVITGDQQSVTVDLISDFLLKLNAPTKINAHICWPKEEQIALLKRLSSSNFGCRIGNFNNISYSTPAEHQLFLLDLSCKGSEKILNKASELNLFNQPFRWLMWGVMDRSILDNFYIRLDSRVFIVEKTETDAYRIESPYKVTENSLEYSMNHVAEWNRIGGFSVYRELSYSRNRSNLMGLNINISYVVTNKDTMNHLEDYRNKHIDPISKLNWFIMKHLISVLNATSTPLFQPSWGYRDVNDSTKFTGMIGDLQSGKAEFGGTALFFTIDRIDVIEYIAPSVPTFMKFIFRAPPLSYVSNVFTLPFDTYVWYSCFGLVPLIFVVVYVIVVWEWKDPVFKEKVGEMHANCISPLRPSFIDVLVMELGAITQQGTDTEPKSNAGRIATVFAFIACMFLYTSYSANIVAILQSTTESIKTLDDLLNSRISLGVEDIVYAHYYFKTAEEPVRKAIYQQKIAPKGQKPNFMTIEDGMSRVQKGFFAFHVEVSNGYKVVADTFQENEKCSLKEIAFINLVEPWVSIKRASPYKEIVKVGLRKILESGIQRREINQLYTKKPVCHSKGSNFDSASILDCYAAFLIFGAGLAVSFLCLTFEILLHRKFKRLMSSNVVLNYELPNDDELAKSSVY</sequence>
<feature type="transmembrane region" description="Helical" evidence="9">
    <location>
        <begin position="584"/>
        <end position="607"/>
    </location>
</feature>
<evidence type="ECO:0000259" key="11">
    <source>
        <dbReference type="Pfam" id="PF00060"/>
    </source>
</evidence>
<evidence type="ECO:0000256" key="3">
    <source>
        <dbReference type="ARBA" id="ARBA00022475"/>
    </source>
</evidence>
<evidence type="ECO:0000256" key="10">
    <source>
        <dbReference type="SAM" id="SignalP"/>
    </source>
</evidence>
<feature type="chain" id="PRO_5040393298" evidence="10">
    <location>
        <begin position="17"/>
        <end position="637"/>
    </location>
</feature>
<evidence type="ECO:0000256" key="9">
    <source>
        <dbReference type="SAM" id="Phobius"/>
    </source>
</evidence>
<dbReference type="InterPro" id="IPR057074">
    <property type="entry name" value="IR75A_N"/>
</dbReference>
<evidence type="ECO:0000256" key="8">
    <source>
        <dbReference type="ARBA" id="ARBA00023180"/>
    </source>
</evidence>
<accession>A0A9N9TTW4</accession>
<dbReference type="SUPFAM" id="SSF53850">
    <property type="entry name" value="Periplasmic binding protein-like II"/>
    <property type="match status" value="1"/>
</dbReference>
<dbReference type="Pfam" id="PF24576">
    <property type="entry name" value="IR75A_N"/>
    <property type="match status" value="1"/>
</dbReference>
<keyword evidence="3" id="KW-1003">Cell membrane</keyword>
<evidence type="ECO:0000256" key="5">
    <source>
        <dbReference type="ARBA" id="ARBA00022989"/>
    </source>
</evidence>
<dbReference type="GO" id="GO:0005886">
    <property type="term" value="C:plasma membrane"/>
    <property type="evidence" value="ECO:0007669"/>
    <property type="project" value="UniProtKB-SubCell"/>
</dbReference>
<feature type="signal peptide" evidence="10">
    <location>
        <begin position="1"/>
        <end position="16"/>
    </location>
</feature>
<evidence type="ECO:0000259" key="12">
    <source>
        <dbReference type="Pfam" id="PF24576"/>
    </source>
</evidence>
<name>A0A9N9TTW4_PHYSR</name>
<organism evidence="13 14">
    <name type="scientific">Phyllotreta striolata</name>
    <name type="common">Striped flea beetle</name>
    <name type="synonym">Crioceris striolata</name>
    <dbReference type="NCBI Taxonomy" id="444603"/>
    <lineage>
        <taxon>Eukaryota</taxon>
        <taxon>Metazoa</taxon>
        <taxon>Ecdysozoa</taxon>
        <taxon>Arthropoda</taxon>
        <taxon>Hexapoda</taxon>
        <taxon>Insecta</taxon>
        <taxon>Pterygota</taxon>
        <taxon>Neoptera</taxon>
        <taxon>Endopterygota</taxon>
        <taxon>Coleoptera</taxon>
        <taxon>Polyphaga</taxon>
        <taxon>Cucujiformia</taxon>
        <taxon>Chrysomeloidea</taxon>
        <taxon>Chrysomelidae</taxon>
        <taxon>Galerucinae</taxon>
        <taxon>Alticini</taxon>
        <taxon>Phyllotreta</taxon>
    </lineage>
</organism>
<feature type="domain" description="Ionotropic glutamate receptor C-terminal" evidence="11">
    <location>
        <begin position="329"/>
        <end position="594"/>
    </location>
</feature>
<keyword evidence="7" id="KW-0675">Receptor</keyword>
<dbReference type="OrthoDB" id="6117597at2759"/>
<dbReference type="Pfam" id="PF00060">
    <property type="entry name" value="Lig_chan"/>
    <property type="match status" value="1"/>
</dbReference>
<proteinExistence type="inferred from homology"/>